<comment type="caution">
    <text evidence="2">The sequence shown here is derived from an EMBL/GenBank/DDBJ whole genome shotgun (WGS) entry which is preliminary data.</text>
</comment>
<dbReference type="STRING" id="1168289.GCA_000259075_01321"/>
<evidence type="ECO:0000256" key="1">
    <source>
        <dbReference type="SAM" id="SignalP"/>
    </source>
</evidence>
<proteinExistence type="predicted"/>
<feature type="chain" id="PRO_5030056738" description="Long-subunit fatty acid transport protein" evidence="1">
    <location>
        <begin position="24"/>
        <end position="424"/>
    </location>
</feature>
<name>A0A2T0XTP6_9BACT</name>
<protein>
    <recommendedName>
        <fullName evidence="4">Long-subunit fatty acid transport protein</fullName>
    </recommendedName>
</protein>
<organism evidence="2 3">
    <name type="scientific">Marinilabilia salmonicolor</name>
    <dbReference type="NCBI Taxonomy" id="989"/>
    <lineage>
        <taxon>Bacteria</taxon>
        <taxon>Pseudomonadati</taxon>
        <taxon>Bacteroidota</taxon>
        <taxon>Bacteroidia</taxon>
        <taxon>Marinilabiliales</taxon>
        <taxon>Marinilabiliaceae</taxon>
        <taxon>Marinilabilia</taxon>
    </lineage>
</organism>
<dbReference type="AlphaFoldDB" id="A0A2T0XTP6"/>
<keyword evidence="1" id="KW-0732">Signal</keyword>
<gene>
    <name evidence="2" type="ORF">DFO77_12110</name>
</gene>
<evidence type="ECO:0000313" key="3">
    <source>
        <dbReference type="Proteomes" id="UP000252733"/>
    </source>
</evidence>
<sequence length="424" mass="46939">MHKNNRYHILLLLALLISTAAFGQKRTFSPFSRYGIGELNTSGFGQNAAMGNTGIGLKSDNHLNILNPASYSGIDTMSFFFEAGISGFTQEFSSGDGNETYNNVDFSYFAMGFPISQRVHATMGLRPFSNSGYKFEFSDGTSLNKAIGTGNLSTVYGGVSIMPANNFSVGAHASYIFGNIQHTTFIEFSDDPEAYKYGVQSEIHASDFFMDLGAQYTHQISEEKSMTFGFTYRPQASLKGDFQRTVAKGTSYSEDGKLFGSNIIIPEATDTSDVSGFDMAQSIGMGVSYKNGDRLLLAADYTMANWGDVDFPDNHTQTTNSTQLSAGAQYTPDSRSPNYLARMKYRAGVKFGEEYIRIGDDKINNFGITFGIGLPYNRSKTSVNLVFEYGTRKPTGNLDMSETYGKVTLNFTFHEFWFNKWKFQ</sequence>
<keyword evidence="3" id="KW-1185">Reference proteome</keyword>
<evidence type="ECO:0000313" key="2">
    <source>
        <dbReference type="EMBL" id="RCW30574.1"/>
    </source>
</evidence>
<dbReference type="RefSeq" id="WP_106151604.1">
    <property type="nucleotide sequence ID" value="NZ_PVTS01000001.1"/>
</dbReference>
<accession>A0A2T0XTP6</accession>
<feature type="signal peptide" evidence="1">
    <location>
        <begin position="1"/>
        <end position="23"/>
    </location>
</feature>
<dbReference type="Proteomes" id="UP000252733">
    <property type="component" value="Unassembled WGS sequence"/>
</dbReference>
<evidence type="ECO:0008006" key="4">
    <source>
        <dbReference type="Google" id="ProtNLM"/>
    </source>
</evidence>
<dbReference type="EMBL" id="QPIZ01000021">
    <property type="protein sequence ID" value="RCW30574.1"/>
    <property type="molecule type" value="Genomic_DNA"/>
</dbReference>
<reference evidence="2 3" key="1">
    <citation type="submission" date="2018-07" db="EMBL/GenBank/DDBJ databases">
        <title>Freshwater and sediment microbial communities from various areas in North America, analyzing microbe dynamics in response to fracking.</title>
        <authorList>
            <person name="Lamendella R."/>
        </authorList>
    </citation>
    <scope>NUCLEOTIDE SEQUENCE [LARGE SCALE GENOMIC DNA]</scope>
    <source>
        <strain evidence="2 3">160A</strain>
    </source>
</reference>
<dbReference type="SUPFAM" id="SSF56935">
    <property type="entry name" value="Porins"/>
    <property type="match status" value="1"/>
</dbReference>
<dbReference type="Gene3D" id="2.40.160.60">
    <property type="entry name" value="Outer membrane protein transport protein (OMPP1/FadL/TodX)"/>
    <property type="match status" value="1"/>
</dbReference>
<dbReference type="OrthoDB" id="1491239at2"/>